<proteinExistence type="predicted"/>
<dbReference type="AlphaFoldDB" id="A0A919WKI2"/>
<dbReference type="Proteomes" id="UP000682111">
    <property type="component" value="Unassembled WGS sequence"/>
</dbReference>
<evidence type="ECO:0000313" key="1">
    <source>
        <dbReference type="EMBL" id="GIN63392.1"/>
    </source>
</evidence>
<name>A0A919WKI2_9BACI</name>
<gene>
    <name evidence="1" type="ORF">J27TS8_33850</name>
</gene>
<organism evidence="1 2">
    <name type="scientific">Robertmurraya siralis</name>
    <dbReference type="NCBI Taxonomy" id="77777"/>
    <lineage>
        <taxon>Bacteria</taxon>
        <taxon>Bacillati</taxon>
        <taxon>Bacillota</taxon>
        <taxon>Bacilli</taxon>
        <taxon>Bacillales</taxon>
        <taxon>Bacillaceae</taxon>
        <taxon>Robertmurraya</taxon>
    </lineage>
</organism>
<evidence type="ECO:0000313" key="2">
    <source>
        <dbReference type="Proteomes" id="UP000682111"/>
    </source>
</evidence>
<comment type="caution">
    <text evidence="1">The sequence shown here is derived from an EMBL/GenBank/DDBJ whole genome shotgun (WGS) entry which is preliminary data.</text>
</comment>
<reference evidence="1" key="1">
    <citation type="submission" date="2021-03" db="EMBL/GenBank/DDBJ databases">
        <title>Antimicrobial resistance genes in bacteria isolated from Japanese honey, and their potential for conferring macrolide and lincosamide resistance in the American foulbrood pathogen Paenibacillus larvae.</title>
        <authorList>
            <person name="Okamoto M."/>
            <person name="Kumagai M."/>
            <person name="Kanamori H."/>
            <person name="Takamatsu D."/>
        </authorList>
    </citation>
    <scope>NUCLEOTIDE SEQUENCE</scope>
    <source>
        <strain evidence="1">J27TS8</strain>
    </source>
</reference>
<keyword evidence="2" id="KW-1185">Reference proteome</keyword>
<protein>
    <submittedName>
        <fullName evidence="1">Uncharacterized protein</fullName>
    </submittedName>
</protein>
<dbReference type="EMBL" id="BORC01000006">
    <property type="protein sequence ID" value="GIN63392.1"/>
    <property type="molecule type" value="Genomic_DNA"/>
</dbReference>
<accession>A0A919WKI2</accession>
<sequence>MASFFESALTTATTPQSINFLSVANFSILALPPKSNIYHSDAHVNILSDSAPSNKHGFILMLKYSNDDYNSNSLLNPKNI</sequence>